<organism evidence="3">
    <name type="scientific">freshwater metagenome</name>
    <dbReference type="NCBI Taxonomy" id="449393"/>
    <lineage>
        <taxon>unclassified sequences</taxon>
        <taxon>metagenomes</taxon>
        <taxon>ecological metagenomes</taxon>
    </lineage>
</organism>
<evidence type="ECO:0000313" key="2">
    <source>
        <dbReference type="EMBL" id="CAB4341042.1"/>
    </source>
</evidence>
<evidence type="ECO:0000313" key="1">
    <source>
        <dbReference type="EMBL" id="CAB4336153.1"/>
    </source>
</evidence>
<evidence type="ECO:0000313" key="6">
    <source>
        <dbReference type="EMBL" id="CAB4848913.1"/>
    </source>
</evidence>
<proteinExistence type="predicted"/>
<dbReference type="AlphaFoldDB" id="A0A6J6R5I9"/>
<dbReference type="EMBL" id="CAFBPK010000014">
    <property type="protein sequence ID" value="CAB5021437.1"/>
    <property type="molecule type" value="Genomic_DNA"/>
</dbReference>
<dbReference type="EMBL" id="CAEZZD010000184">
    <property type="protein sequence ID" value="CAB4757528.1"/>
    <property type="molecule type" value="Genomic_DNA"/>
</dbReference>
<name>A0A6J6R5I9_9ZZZZ</name>
<dbReference type="EMBL" id="CAFBIX010000036">
    <property type="protein sequence ID" value="CAB4848913.1"/>
    <property type="molecule type" value="Genomic_DNA"/>
</dbReference>
<protein>
    <submittedName>
        <fullName evidence="3">Unannotated protein</fullName>
    </submittedName>
</protein>
<evidence type="ECO:0000313" key="3">
    <source>
        <dbReference type="EMBL" id="CAB4718402.1"/>
    </source>
</evidence>
<dbReference type="EMBL" id="CAESAI010000010">
    <property type="protein sequence ID" value="CAB4336153.1"/>
    <property type="molecule type" value="Genomic_DNA"/>
</dbReference>
<dbReference type="EMBL" id="CAFBQG010000111">
    <property type="protein sequence ID" value="CAB5050406.1"/>
    <property type="molecule type" value="Genomic_DNA"/>
</dbReference>
<evidence type="ECO:0000313" key="5">
    <source>
        <dbReference type="EMBL" id="CAB4802624.1"/>
    </source>
</evidence>
<evidence type="ECO:0000313" key="7">
    <source>
        <dbReference type="EMBL" id="CAB5021437.1"/>
    </source>
</evidence>
<reference evidence="3" key="1">
    <citation type="submission" date="2020-05" db="EMBL/GenBank/DDBJ databases">
        <authorList>
            <person name="Chiriac C."/>
            <person name="Salcher M."/>
            <person name="Ghai R."/>
            <person name="Kavagutti S V."/>
        </authorList>
    </citation>
    <scope>NUCLEOTIDE SEQUENCE</scope>
</reference>
<sequence>MTIPQDPDTEPAESLVLAELSRVLGQALDEVESEERLDLAYEVMETVRFEHSHISWLDRIRNTSSDMELHVAHTQIPLLSARLVNWADPFMILRNVSHQYFVNSNFVVAACGLNPLAKVVTSPDRINWLDNVWFHELADRRQLVTWYLAGDQIFDGYCLRTGFDAIDIETNSKVLTLPKQSVVAGRILELGLR</sequence>
<gene>
    <name evidence="3" type="ORF">UFOPK2648_01285</name>
    <name evidence="4" type="ORF">UFOPK2824_01031</name>
    <name evidence="5" type="ORF">UFOPK3037_00736</name>
    <name evidence="6" type="ORF">UFOPK3278_00917</name>
    <name evidence="1" type="ORF">UFOPK3406_00605</name>
    <name evidence="2" type="ORF">UFOPK3925_00991</name>
    <name evidence="7" type="ORF">UFOPK4097_00961</name>
    <name evidence="8" type="ORF">UFOPK4301_00906</name>
</gene>
<dbReference type="EMBL" id="CAFAAO010000008">
    <property type="protein sequence ID" value="CAB4802624.1"/>
    <property type="molecule type" value="Genomic_DNA"/>
</dbReference>
<dbReference type="EMBL" id="CAEZYC010000103">
    <property type="protein sequence ID" value="CAB4718402.1"/>
    <property type="molecule type" value="Genomic_DNA"/>
</dbReference>
<accession>A0A6J6R5I9</accession>
<evidence type="ECO:0000313" key="8">
    <source>
        <dbReference type="EMBL" id="CAB5050406.1"/>
    </source>
</evidence>
<evidence type="ECO:0000313" key="4">
    <source>
        <dbReference type="EMBL" id="CAB4757528.1"/>
    </source>
</evidence>
<dbReference type="EMBL" id="CAESAD010000006">
    <property type="protein sequence ID" value="CAB4341042.1"/>
    <property type="molecule type" value="Genomic_DNA"/>
</dbReference>